<comment type="similarity">
    <text evidence="9">Belongs to the peroxiredoxin family. BCP/PrxQ subfamily.</text>
</comment>
<dbReference type="PANTHER" id="PTHR42801:SF7">
    <property type="entry name" value="SLL1159 PROTEIN"/>
    <property type="match status" value="1"/>
</dbReference>
<dbReference type="GO" id="GO:0005737">
    <property type="term" value="C:cytoplasm"/>
    <property type="evidence" value="ECO:0007669"/>
    <property type="project" value="TreeGrafter"/>
</dbReference>
<keyword evidence="5" id="KW-0560">Oxidoreductase</keyword>
<dbReference type="PANTHER" id="PTHR42801">
    <property type="entry name" value="THIOREDOXIN-DEPENDENT PEROXIDE REDUCTASE"/>
    <property type="match status" value="1"/>
</dbReference>
<keyword evidence="7" id="KW-0676">Redox-active center</keyword>
<keyword evidence="3" id="KW-0575">Peroxidase</keyword>
<evidence type="ECO:0000256" key="3">
    <source>
        <dbReference type="ARBA" id="ARBA00022559"/>
    </source>
</evidence>
<comment type="caution">
    <text evidence="13">The sequence shown here is derived from an EMBL/GenBank/DDBJ whole genome shotgun (WGS) entry which is preliminary data.</text>
</comment>
<keyword evidence="4" id="KW-0049">Antioxidant</keyword>
<dbReference type="InterPro" id="IPR013766">
    <property type="entry name" value="Thioredoxin_domain"/>
</dbReference>
<dbReference type="InterPro" id="IPR000866">
    <property type="entry name" value="AhpC/TSA"/>
</dbReference>
<keyword evidence="6" id="KW-1015">Disulfide bond</keyword>
<dbReference type="CDD" id="cd02970">
    <property type="entry name" value="PRX_like2"/>
    <property type="match status" value="1"/>
</dbReference>
<dbReference type="GO" id="GO:0045454">
    <property type="term" value="P:cell redox homeostasis"/>
    <property type="evidence" value="ECO:0007669"/>
    <property type="project" value="TreeGrafter"/>
</dbReference>
<evidence type="ECO:0000256" key="6">
    <source>
        <dbReference type="ARBA" id="ARBA00023157"/>
    </source>
</evidence>
<evidence type="ECO:0000256" key="11">
    <source>
        <dbReference type="ARBA" id="ARBA00049091"/>
    </source>
</evidence>
<evidence type="ECO:0000259" key="12">
    <source>
        <dbReference type="PROSITE" id="PS51352"/>
    </source>
</evidence>
<comment type="function">
    <text evidence="1">Thiol-specific peroxidase that catalyzes the reduction of hydrogen peroxide and organic hydroperoxides to water and alcohols, respectively. Plays a role in cell protection against oxidative stress by detoxifying peroxides and as sensor of hydrogen peroxide-mediated signaling events.</text>
</comment>
<dbReference type="GO" id="GO:0034599">
    <property type="term" value="P:cellular response to oxidative stress"/>
    <property type="evidence" value="ECO:0007669"/>
    <property type="project" value="TreeGrafter"/>
</dbReference>
<sequence>MMLQDRLDAIKTDFEAKAPLEALTIMRNATDMLHASGLAERAIGAGASAPNFVLKDADGADVTLEGLLQKGPLVLTFYRGIWCPYCNADLKALEEARPRLEALGASLAAVSPQTGANSRKTRRDLGLGFPILTDTGGEVASLFGLRWTLPQDLKALYQQFGVDLPGFNGDQSWTLPMPARYVIGTDGIIRYSEVNPDYTHRPDPSVLFPVLGNLAG</sequence>
<evidence type="ECO:0000256" key="7">
    <source>
        <dbReference type="ARBA" id="ARBA00023284"/>
    </source>
</evidence>
<proteinExistence type="inferred from homology"/>
<keyword evidence="14" id="KW-1185">Reference proteome</keyword>
<comment type="catalytic activity">
    <reaction evidence="11">
        <text>a hydroperoxide + [thioredoxin]-dithiol = an alcohol + [thioredoxin]-disulfide + H2O</text>
        <dbReference type="Rhea" id="RHEA:62620"/>
        <dbReference type="Rhea" id="RHEA-COMP:10698"/>
        <dbReference type="Rhea" id="RHEA-COMP:10700"/>
        <dbReference type="ChEBI" id="CHEBI:15377"/>
        <dbReference type="ChEBI" id="CHEBI:29950"/>
        <dbReference type="ChEBI" id="CHEBI:30879"/>
        <dbReference type="ChEBI" id="CHEBI:35924"/>
        <dbReference type="ChEBI" id="CHEBI:50058"/>
        <dbReference type="EC" id="1.11.1.24"/>
    </reaction>
</comment>
<reference evidence="13 14" key="1">
    <citation type="submission" date="2020-02" db="EMBL/GenBank/DDBJ databases">
        <title>Genome sequence of the type strain CCBAU10050 of Rhizobium daejeonense.</title>
        <authorList>
            <person name="Gao J."/>
            <person name="Sun J."/>
        </authorList>
    </citation>
    <scope>NUCLEOTIDE SEQUENCE [LARGE SCALE GENOMIC DNA]</scope>
    <source>
        <strain evidence="13 14">CCBAU10050</strain>
    </source>
</reference>
<gene>
    <name evidence="13" type="ORF">G6N76_23575</name>
</gene>
<organism evidence="13 14">
    <name type="scientific">Rhizobium daejeonense</name>
    <dbReference type="NCBI Taxonomy" id="240521"/>
    <lineage>
        <taxon>Bacteria</taxon>
        <taxon>Pseudomonadati</taxon>
        <taxon>Pseudomonadota</taxon>
        <taxon>Alphaproteobacteria</taxon>
        <taxon>Hyphomicrobiales</taxon>
        <taxon>Rhizobiaceae</taxon>
        <taxon>Rhizobium/Agrobacterium group</taxon>
        <taxon>Rhizobium</taxon>
    </lineage>
</organism>
<dbReference type="Gene3D" id="3.40.30.10">
    <property type="entry name" value="Glutaredoxin"/>
    <property type="match status" value="1"/>
</dbReference>
<evidence type="ECO:0000256" key="9">
    <source>
        <dbReference type="ARBA" id="ARBA00038489"/>
    </source>
</evidence>
<evidence type="ECO:0000256" key="5">
    <source>
        <dbReference type="ARBA" id="ARBA00023002"/>
    </source>
</evidence>
<dbReference type="EC" id="1.11.1.24" evidence="2"/>
<dbReference type="InterPro" id="IPR036249">
    <property type="entry name" value="Thioredoxin-like_sf"/>
</dbReference>
<name>A0A6M1SAY3_9HYPH</name>
<protein>
    <recommendedName>
        <fullName evidence="2">thioredoxin-dependent peroxiredoxin</fullName>
        <ecNumber evidence="2">1.11.1.24</ecNumber>
    </recommendedName>
    <alternativeName>
        <fullName evidence="8">Thioredoxin peroxidase</fullName>
    </alternativeName>
    <alternativeName>
        <fullName evidence="10">Thioredoxin-dependent peroxiredoxin Bcp</fullName>
    </alternativeName>
</protein>
<dbReference type="RefSeq" id="WP_163897586.1">
    <property type="nucleotide sequence ID" value="NZ_CP048425.1"/>
</dbReference>
<dbReference type="EMBL" id="JAAKZH010000014">
    <property type="protein sequence ID" value="NGO66647.1"/>
    <property type="molecule type" value="Genomic_DNA"/>
</dbReference>
<dbReference type="PROSITE" id="PS51352">
    <property type="entry name" value="THIOREDOXIN_2"/>
    <property type="match status" value="1"/>
</dbReference>
<evidence type="ECO:0000313" key="13">
    <source>
        <dbReference type="EMBL" id="NGO66647.1"/>
    </source>
</evidence>
<evidence type="ECO:0000256" key="1">
    <source>
        <dbReference type="ARBA" id="ARBA00003330"/>
    </source>
</evidence>
<dbReference type="SUPFAM" id="SSF52833">
    <property type="entry name" value="Thioredoxin-like"/>
    <property type="match status" value="1"/>
</dbReference>
<evidence type="ECO:0000256" key="8">
    <source>
        <dbReference type="ARBA" id="ARBA00032824"/>
    </source>
</evidence>
<evidence type="ECO:0000256" key="4">
    <source>
        <dbReference type="ARBA" id="ARBA00022862"/>
    </source>
</evidence>
<dbReference type="Pfam" id="PF00578">
    <property type="entry name" value="AhpC-TSA"/>
    <property type="match status" value="1"/>
</dbReference>
<dbReference type="Proteomes" id="UP000477849">
    <property type="component" value="Unassembled WGS sequence"/>
</dbReference>
<evidence type="ECO:0000256" key="2">
    <source>
        <dbReference type="ARBA" id="ARBA00013017"/>
    </source>
</evidence>
<dbReference type="GO" id="GO:0008379">
    <property type="term" value="F:thioredoxin peroxidase activity"/>
    <property type="evidence" value="ECO:0007669"/>
    <property type="project" value="TreeGrafter"/>
</dbReference>
<accession>A0A6M1SAY3</accession>
<evidence type="ECO:0000256" key="10">
    <source>
        <dbReference type="ARBA" id="ARBA00042639"/>
    </source>
</evidence>
<evidence type="ECO:0000313" key="14">
    <source>
        <dbReference type="Proteomes" id="UP000477849"/>
    </source>
</evidence>
<dbReference type="AlphaFoldDB" id="A0A6M1SAY3"/>
<dbReference type="InterPro" id="IPR050924">
    <property type="entry name" value="Peroxiredoxin_BCP/PrxQ"/>
</dbReference>
<feature type="domain" description="Thioredoxin" evidence="12">
    <location>
        <begin position="43"/>
        <end position="216"/>
    </location>
</feature>